<reference evidence="1 2" key="1">
    <citation type="submission" date="2020-09" db="EMBL/GenBank/DDBJ databases">
        <title>De no assembly of potato wild relative species, Solanum commersonii.</title>
        <authorList>
            <person name="Cho K."/>
        </authorList>
    </citation>
    <scope>NUCLEOTIDE SEQUENCE [LARGE SCALE GENOMIC DNA]</scope>
    <source>
        <strain evidence="1">LZ3.2</strain>
        <tissue evidence="1">Leaf</tissue>
    </source>
</reference>
<dbReference type="AlphaFoldDB" id="A0A9J5X078"/>
<dbReference type="EMBL" id="JACXVP010000010">
    <property type="protein sequence ID" value="KAG5580700.1"/>
    <property type="molecule type" value="Genomic_DNA"/>
</dbReference>
<protein>
    <submittedName>
        <fullName evidence="1">Uncharacterized protein</fullName>
    </submittedName>
</protein>
<organism evidence="1 2">
    <name type="scientific">Solanum commersonii</name>
    <name type="common">Commerson's wild potato</name>
    <name type="synonym">Commerson's nightshade</name>
    <dbReference type="NCBI Taxonomy" id="4109"/>
    <lineage>
        <taxon>Eukaryota</taxon>
        <taxon>Viridiplantae</taxon>
        <taxon>Streptophyta</taxon>
        <taxon>Embryophyta</taxon>
        <taxon>Tracheophyta</taxon>
        <taxon>Spermatophyta</taxon>
        <taxon>Magnoliopsida</taxon>
        <taxon>eudicotyledons</taxon>
        <taxon>Gunneridae</taxon>
        <taxon>Pentapetalae</taxon>
        <taxon>asterids</taxon>
        <taxon>lamiids</taxon>
        <taxon>Solanales</taxon>
        <taxon>Solanaceae</taxon>
        <taxon>Solanoideae</taxon>
        <taxon>Solaneae</taxon>
        <taxon>Solanum</taxon>
    </lineage>
</organism>
<name>A0A9J5X078_SOLCO</name>
<evidence type="ECO:0000313" key="2">
    <source>
        <dbReference type="Proteomes" id="UP000824120"/>
    </source>
</evidence>
<sequence length="109" mass="12163">MLEVSSSKPLASESRGFSFWVELIAPGLPSAGYLSYVHFNTLSILLQPELSSTSHPASSTLWKFLKELSSSITACTQKRVSRLVDQKSWAGSEFESQEWSGQYPKVQFE</sequence>
<proteinExistence type="predicted"/>
<gene>
    <name evidence="1" type="ORF">H5410_051327</name>
</gene>
<accession>A0A9J5X078</accession>
<evidence type="ECO:0000313" key="1">
    <source>
        <dbReference type="EMBL" id="KAG5580700.1"/>
    </source>
</evidence>
<dbReference type="OrthoDB" id="342454at2759"/>
<dbReference type="Proteomes" id="UP000824120">
    <property type="component" value="Chromosome 10"/>
</dbReference>
<keyword evidence="2" id="KW-1185">Reference proteome</keyword>
<comment type="caution">
    <text evidence="1">The sequence shown here is derived from an EMBL/GenBank/DDBJ whole genome shotgun (WGS) entry which is preliminary data.</text>
</comment>